<comment type="caution">
    <text evidence="1">The sequence shown here is derived from an EMBL/GenBank/DDBJ whole genome shotgun (WGS) entry which is preliminary data.</text>
</comment>
<dbReference type="EMBL" id="JACOPQ010000013">
    <property type="protein sequence ID" value="MBC5738223.1"/>
    <property type="molecule type" value="Genomic_DNA"/>
</dbReference>
<protein>
    <submittedName>
        <fullName evidence="1">Uncharacterized protein</fullName>
    </submittedName>
</protein>
<accession>A0A8J6JDQ9</accession>
<proteinExistence type="predicted"/>
<evidence type="ECO:0000313" key="1">
    <source>
        <dbReference type="EMBL" id="MBC5738223.1"/>
    </source>
</evidence>
<organism evidence="1 2">
    <name type="scientific">Lawsonibacter faecis</name>
    <dbReference type="NCBI Taxonomy" id="2763052"/>
    <lineage>
        <taxon>Bacteria</taxon>
        <taxon>Bacillati</taxon>
        <taxon>Bacillota</taxon>
        <taxon>Clostridia</taxon>
        <taxon>Eubacteriales</taxon>
        <taxon>Oscillospiraceae</taxon>
        <taxon>Lawsonibacter</taxon>
    </lineage>
</organism>
<dbReference type="RefSeq" id="WP_173023535.1">
    <property type="nucleotide sequence ID" value="NZ_JACOPQ010000013.1"/>
</dbReference>
<sequence>MKGKYNDMYSLFRHERGAEDFFNALPSYVQDRIGPRYQSIDSFERLEEYAVKYSRHF</sequence>
<keyword evidence="2" id="KW-1185">Reference proteome</keyword>
<name>A0A8J6JDQ9_9FIRM</name>
<evidence type="ECO:0000313" key="2">
    <source>
        <dbReference type="Proteomes" id="UP000607645"/>
    </source>
</evidence>
<gene>
    <name evidence="1" type="ORF">H8S62_14515</name>
</gene>
<dbReference type="AlphaFoldDB" id="A0A8J6JDQ9"/>
<dbReference type="Proteomes" id="UP000607645">
    <property type="component" value="Unassembled WGS sequence"/>
</dbReference>
<reference evidence="1" key="1">
    <citation type="submission" date="2020-08" db="EMBL/GenBank/DDBJ databases">
        <title>Genome public.</title>
        <authorList>
            <person name="Liu C."/>
            <person name="Sun Q."/>
        </authorList>
    </citation>
    <scope>NUCLEOTIDE SEQUENCE</scope>
    <source>
        <strain evidence="1">NSJ-52</strain>
    </source>
</reference>